<evidence type="ECO:0000313" key="8">
    <source>
        <dbReference type="Proteomes" id="UP000514533"/>
    </source>
</evidence>
<reference evidence="3 6" key="2">
    <citation type="submission" date="2018-10" db="EMBL/GenBank/DDBJ databases">
        <authorList>
            <consortium name="NARMS: The National Antimicrobial Resistance Monitoring System"/>
        </authorList>
    </citation>
    <scope>NUCLEOTIDE SEQUENCE [LARGE SCALE GENOMIC DNA]</scope>
    <source>
        <strain evidence="3 6">CVM N17EC0276</strain>
    </source>
</reference>
<dbReference type="Proteomes" id="UP000271175">
    <property type="component" value="Unassembled WGS sequence"/>
</dbReference>
<name>A0A0K4H3W1_ECOLX</name>
<dbReference type="EMBL" id="AATLZG010000106">
    <property type="protein sequence ID" value="EFM8157633.1"/>
    <property type="molecule type" value="Genomic_DNA"/>
</dbReference>
<dbReference type="Proteomes" id="UP000711811">
    <property type="component" value="Unassembled WGS sequence"/>
</dbReference>
<reference evidence="5 7" key="1">
    <citation type="submission" date="2018-09" db="EMBL/GenBank/DDBJ databases">
        <title>Persistent metagenomic signatures of early life antibiotic treatment in the infant gut microbiota and resistome.</title>
        <authorList>
            <person name="Gasparrini A.J."/>
        </authorList>
    </citation>
    <scope>NUCLEOTIDE SEQUENCE [LARGE SCALE GENOMIC DNA]</scope>
    <source>
        <strain evidence="5 7">T0181B.E-10</strain>
    </source>
</reference>
<evidence type="ECO:0000313" key="2">
    <source>
        <dbReference type="EMBL" id="EFM8157633.1"/>
    </source>
</evidence>
<evidence type="ECO:0000313" key="4">
    <source>
        <dbReference type="EMBL" id="QMS40948.1"/>
    </source>
</evidence>
<proteinExistence type="predicted"/>
<gene>
    <name evidence="1" type="ORF">A2J79_003851</name>
    <name evidence="2" type="ORF">A5U30_005461</name>
    <name evidence="5" type="ORF">D4N09_23740</name>
    <name evidence="3" type="ORF">D9E49_03605</name>
    <name evidence="4" type="ORF">HVV39_24590</name>
</gene>
<evidence type="ECO:0000313" key="6">
    <source>
        <dbReference type="Proteomes" id="UP000271175"/>
    </source>
</evidence>
<evidence type="ECO:0000313" key="3">
    <source>
        <dbReference type="EMBL" id="MIB59516.1"/>
    </source>
</evidence>
<evidence type="ECO:0000313" key="7">
    <source>
        <dbReference type="Proteomes" id="UP000460654"/>
    </source>
</evidence>
<dbReference type="EMBL" id="QYOH01000052">
    <property type="protein sequence ID" value="TXU30376.1"/>
    <property type="molecule type" value="Genomic_DNA"/>
</dbReference>
<organism evidence="2 9">
    <name type="scientific">Escherichia coli</name>
    <dbReference type="NCBI Taxonomy" id="562"/>
    <lineage>
        <taxon>Bacteria</taxon>
        <taxon>Pseudomonadati</taxon>
        <taxon>Pseudomonadota</taxon>
        <taxon>Gammaproteobacteria</taxon>
        <taxon>Enterobacterales</taxon>
        <taxon>Enterobacteriaceae</taxon>
        <taxon>Escherichia</taxon>
    </lineage>
</organism>
<sequence>MSLRRMTSGELTLARSIFENTIDYNKVWIHNEKYLPGQGERTAMTPNGEMYYPDAVYSSDFSSQSMPGERETVAGASHLFIHEMMHVWQYQKGYAVKLRGLFSWAANYHYDLNLQSIASYSMEQQASIVADYWLLINYGLVADLANVNYVGDTTESVNTLSEKYKKVLNLFPAGVI</sequence>
<dbReference type="Proteomes" id="UP000514533">
    <property type="component" value="Chromosome"/>
</dbReference>
<reference evidence="1" key="3">
    <citation type="submission" date="2020-02" db="EMBL/GenBank/DDBJ databases">
        <authorList>
            <person name="Ashton P.M."/>
            <person name="Dallman T."/>
            <person name="Nair S."/>
            <person name="De Pinna E."/>
            <person name="Peters T."/>
            <person name="Grant K."/>
        </authorList>
    </citation>
    <scope>NUCLEOTIDE SEQUENCE</scope>
    <source>
        <strain evidence="1">93335</strain>
    </source>
</reference>
<reference evidence="4 8" key="5">
    <citation type="submission" date="2020-06" db="EMBL/GenBank/DDBJ databases">
        <title>REHAB project genomes.</title>
        <authorList>
            <person name="Shaw L.P."/>
        </authorList>
    </citation>
    <scope>NUCLEOTIDE SEQUENCE [LARGE SCALE GENOMIC DNA]</scope>
    <source>
        <strain evidence="4 8">RHB01-C20</strain>
    </source>
</reference>
<evidence type="ECO:0000313" key="1">
    <source>
        <dbReference type="EMBL" id="EFJ6483453.1"/>
    </source>
</evidence>
<dbReference type="AlphaFoldDB" id="A0A0K4H3W1"/>
<dbReference type="RefSeq" id="WP_001764489.1">
    <property type="nucleotide sequence ID" value="NZ_BFHM01000036.1"/>
</dbReference>
<reference evidence="2 9" key="4">
    <citation type="submission" date="2020-02" db="EMBL/GenBank/DDBJ databases">
        <authorList>
            <consortium name="PulseNet: The National Subtyping Network for Foodborne Disease Surveillance"/>
            <person name="Tarr C.L."/>
            <person name="Trees E."/>
            <person name="Katz L.S."/>
            <person name="Carleton-Romer H.A."/>
            <person name="Stroika S."/>
            <person name="Kucerova Z."/>
            <person name="Roache K.F."/>
            <person name="Sabol A.L."/>
            <person name="Besser J."/>
            <person name="Gerner-Smidt P."/>
        </authorList>
    </citation>
    <scope>NUCLEOTIDE SEQUENCE [LARGE SCALE GENOMIC DNA]</scope>
    <source>
        <strain evidence="2 9">PNUSAE002719</strain>
    </source>
</reference>
<dbReference type="EMBL" id="AATCLQ010000036">
    <property type="protein sequence ID" value="EFJ6483453.1"/>
    <property type="molecule type" value="Genomic_DNA"/>
</dbReference>
<dbReference type="EMBL" id="ROAL01000003">
    <property type="protein sequence ID" value="MIB59516.1"/>
    <property type="molecule type" value="Genomic_DNA"/>
</dbReference>
<protein>
    <submittedName>
        <fullName evidence="2">Type IV secretion protein Rhs</fullName>
    </submittedName>
</protein>
<evidence type="ECO:0000313" key="9">
    <source>
        <dbReference type="Proteomes" id="UP000555763"/>
    </source>
</evidence>
<dbReference type="Proteomes" id="UP000460654">
    <property type="component" value="Unassembled WGS sequence"/>
</dbReference>
<dbReference type="Proteomes" id="UP000555763">
    <property type="component" value="Unassembled WGS sequence"/>
</dbReference>
<evidence type="ECO:0000313" key="5">
    <source>
        <dbReference type="EMBL" id="TXU30376.1"/>
    </source>
</evidence>
<dbReference type="EMBL" id="CP055981">
    <property type="protein sequence ID" value="QMS40948.1"/>
    <property type="molecule type" value="Genomic_DNA"/>
</dbReference>
<accession>A0A0K4H3W1</accession>